<feature type="compositionally biased region" description="Polar residues" evidence="1">
    <location>
        <begin position="51"/>
        <end position="68"/>
    </location>
</feature>
<evidence type="ECO:0000259" key="2">
    <source>
        <dbReference type="PROSITE" id="PS51352"/>
    </source>
</evidence>
<dbReference type="Gene3D" id="3.10.620.30">
    <property type="match status" value="1"/>
</dbReference>
<dbReference type="InterPro" id="IPR013766">
    <property type="entry name" value="Thioredoxin_domain"/>
</dbReference>
<feature type="domain" description="Thioredoxin" evidence="2">
    <location>
        <begin position="274"/>
        <end position="414"/>
    </location>
</feature>
<accession>A0A517LKK6</accession>
<feature type="compositionally biased region" description="Basic and acidic residues" evidence="1">
    <location>
        <begin position="251"/>
        <end position="262"/>
    </location>
</feature>
<dbReference type="AlphaFoldDB" id="A0A517LKK6"/>
<keyword evidence="4" id="KW-1185">Reference proteome</keyword>
<dbReference type="PROSITE" id="PS00194">
    <property type="entry name" value="THIOREDOXIN_1"/>
    <property type="match status" value="1"/>
</dbReference>
<dbReference type="PANTHER" id="PTHR46333:SF5">
    <property type="entry name" value="TRANSGLUTAMINASE-LIKE DOMAIN-CONTAINING PROTEIN"/>
    <property type="match status" value="1"/>
</dbReference>
<feature type="region of interest" description="Disordered" evidence="1">
    <location>
        <begin position="223"/>
        <end position="302"/>
    </location>
</feature>
<dbReference type="InterPro" id="IPR038765">
    <property type="entry name" value="Papain-like_cys_pep_sf"/>
</dbReference>
<name>A0A517LKK6_9PEZI</name>
<dbReference type="Pfam" id="PF00085">
    <property type="entry name" value="Thioredoxin"/>
    <property type="match status" value="1"/>
</dbReference>
<feature type="region of interest" description="Disordered" evidence="1">
    <location>
        <begin position="1"/>
        <end position="203"/>
    </location>
</feature>
<protein>
    <recommendedName>
        <fullName evidence="2">Thioredoxin domain-containing protein</fullName>
    </recommendedName>
</protein>
<dbReference type="EMBL" id="CP042198">
    <property type="protein sequence ID" value="QDS76096.1"/>
    <property type="molecule type" value="Genomic_DNA"/>
</dbReference>
<dbReference type="InterPro" id="IPR002931">
    <property type="entry name" value="Transglutaminase-like"/>
</dbReference>
<gene>
    <name evidence="3" type="ORF">FKW77_006270</name>
</gene>
<dbReference type="PROSITE" id="PS51352">
    <property type="entry name" value="THIOREDOXIN_2"/>
    <property type="match status" value="1"/>
</dbReference>
<dbReference type="InterPro" id="IPR052557">
    <property type="entry name" value="CAP/Cytokinesis_protein"/>
</dbReference>
<dbReference type="GO" id="GO:0005737">
    <property type="term" value="C:cytoplasm"/>
    <property type="evidence" value="ECO:0007669"/>
    <property type="project" value="TreeGrafter"/>
</dbReference>
<proteinExistence type="predicted"/>
<feature type="compositionally biased region" description="Polar residues" evidence="1">
    <location>
        <begin position="140"/>
        <end position="179"/>
    </location>
</feature>
<sequence>MSEDAPSAPMSIRARIAAMKLEQSDTPPPSYEVAIGRKSRPPPPPLPNRPQSTNNPPVSRSNGNTIGNQPAAPQPSPPLSTRDGILPAPTFKKWEKTEAPIPDLPSQRPTPYTANSRRTSAASVASSGRPVPPLPPRRPSGNQSLARKQSVESISSIGSGRTSVSGVSARTSFSVNSRTPDGYPKNRVRAPEYDPASLPALPERQQKNVAENDHGRLALCVTKSLPNGNSQTSRQTSMQPPALPGRPPLPARKDTKVEDPPKPRRSALEWGMNKTTNQPPPVPSSRPTANSDMGPPPVSVPAASAEPALTQLTSANFDSVILHSGKPAFVDFFAYFCGPCKEFAPTYQKLADSFHNSPITIAKIDSYENKEIGERYGIVCWPTLKFFDGKGGIEDYKSSWDLEWLQRFITEKTGFRPGTAPSASSPPAVPVSSRPNLAELQKSKPKFGASSGAVSGGTEQCLKCRDFSGPDNHAARFPRQSIPSTDTNWLGHQLCDQFTSPTDKARAIFTWLHHNIEYDVVAFFNHNVQPSTSKSTIATGLAVCEGYAALFTALATAAGLESVVVGGHGKGFGYQASGSVPPRDPSGHAWNAVKIDNGAWKLIDPCWGAGNVKGKGQPYNKQFSPEHFTKTNDEFGLSHFPEDSRWFLRDDGRPSITWEEYMTSDGTQQKCMVYSPAKTDLGLDADSFEPKYMDIRRDDPSAGPTIRFLFHKICPHYDIVAKHGPPFHYYIKLGDEERYFETDGYWWWCDVGRHELNKCANGTVVCEYVNRYGSESVSTRGLSLEEVREKRGWRSWGMSHVAMWKVV</sequence>
<dbReference type="SUPFAM" id="SSF54001">
    <property type="entry name" value="Cysteine proteinases"/>
    <property type="match status" value="1"/>
</dbReference>
<dbReference type="InterPro" id="IPR017937">
    <property type="entry name" value="Thioredoxin_CS"/>
</dbReference>
<dbReference type="InterPro" id="IPR036249">
    <property type="entry name" value="Thioredoxin-like_sf"/>
</dbReference>
<feature type="compositionally biased region" description="Pro residues" evidence="1">
    <location>
        <begin position="241"/>
        <end position="250"/>
    </location>
</feature>
<organism evidence="3 4">
    <name type="scientific">Venturia effusa</name>
    <dbReference type="NCBI Taxonomy" id="50376"/>
    <lineage>
        <taxon>Eukaryota</taxon>
        <taxon>Fungi</taxon>
        <taxon>Dikarya</taxon>
        <taxon>Ascomycota</taxon>
        <taxon>Pezizomycotina</taxon>
        <taxon>Dothideomycetes</taxon>
        <taxon>Pleosporomycetidae</taxon>
        <taxon>Venturiales</taxon>
        <taxon>Venturiaceae</taxon>
        <taxon>Venturia</taxon>
    </lineage>
</organism>
<evidence type="ECO:0000313" key="3">
    <source>
        <dbReference type="EMBL" id="QDS76096.1"/>
    </source>
</evidence>
<dbReference type="Pfam" id="PF01841">
    <property type="entry name" value="Transglut_core"/>
    <property type="match status" value="1"/>
</dbReference>
<reference evidence="3 4" key="1">
    <citation type="submission" date="2019-07" db="EMBL/GenBank/DDBJ databases">
        <title>Finished genome of Venturia effusa.</title>
        <authorList>
            <person name="Young C.A."/>
            <person name="Cox M.P."/>
            <person name="Ganley A.R.D."/>
            <person name="David W.J."/>
        </authorList>
    </citation>
    <scope>NUCLEOTIDE SEQUENCE [LARGE SCALE GENOMIC DNA]</scope>
    <source>
        <strain evidence="4">albino</strain>
    </source>
</reference>
<dbReference type="SMART" id="SM00460">
    <property type="entry name" value="TGc"/>
    <property type="match status" value="1"/>
</dbReference>
<dbReference type="PANTHER" id="PTHR46333">
    <property type="entry name" value="CYTOKINESIS PROTEIN 3"/>
    <property type="match status" value="1"/>
</dbReference>
<dbReference type="SUPFAM" id="SSF52833">
    <property type="entry name" value="Thioredoxin-like"/>
    <property type="match status" value="1"/>
</dbReference>
<feature type="compositionally biased region" description="Low complexity" evidence="1">
    <location>
        <begin position="113"/>
        <end position="129"/>
    </location>
</feature>
<dbReference type="OrthoDB" id="6129702at2759"/>
<evidence type="ECO:0000313" key="4">
    <source>
        <dbReference type="Proteomes" id="UP000316270"/>
    </source>
</evidence>
<evidence type="ECO:0000256" key="1">
    <source>
        <dbReference type="SAM" id="MobiDB-lite"/>
    </source>
</evidence>
<dbReference type="STRING" id="50376.A0A517LKK6"/>
<dbReference type="Proteomes" id="UP000316270">
    <property type="component" value="Chromosome 14"/>
</dbReference>
<dbReference type="Gene3D" id="3.40.30.10">
    <property type="entry name" value="Glutaredoxin"/>
    <property type="match status" value="1"/>
</dbReference>
<feature type="compositionally biased region" description="Polar residues" evidence="1">
    <location>
        <begin position="224"/>
        <end position="239"/>
    </location>
</feature>